<dbReference type="HOGENOM" id="CLU_023330_4_1_1"/>
<dbReference type="STRING" id="7217.B3N2J5"/>
<name>B3N2J5_DROAN</name>
<evidence type="ECO:0000256" key="3">
    <source>
        <dbReference type="RuleBase" id="RU000411"/>
    </source>
</evidence>
<evidence type="ECO:0000313" key="6">
    <source>
        <dbReference type="Proteomes" id="UP000007801"/>
    </source>
</evidence>
<evidence type="ECO:0000256" key="1">
    <source>
        <dbReference type="ARBA" id="ARBA00022690"/>
    </source>
</evidence>
<organism evidence="5 6">
    <name type="scientific">Drosophila ananassae</name>
    <name type="common">Fruit fly</name>
    <dbReference type="NCBI Taxonomy" id="7217"/>
    <lineage>
        <taxon>Eukaryota</taxon>
        <taxon>Metazoa</taxon>
        <taxon>Ecdysozoa</taxon>
        <taxon>Arthropoda</taxon>
        <taxon>Hexapoda</taxon>
        <taxon>Insecta</taxon>
        <taxon>Pterygota</taxon>
        <taxon>Neoptera</taxon>
        <taxon>Endopterygota</taxon>
        <taxon>Diptera</taxon>
        <taxon>Brachycera</taxon>
        <taxon>Muscomorpha</taxon>
        <taxon>Ephydroidea</taxon>
        <taxon>Drosophilidae</taxon>
        <taxon>Drosophila</taxon>
        <taxon>Sophophora</taxon>
    </lineage>
</organism>
<dbReference type="InterPro" id="IPR000215">
    <property type="entry name" value="Serpin_fam"/>
</dbReference>
<dbReference type="OrthoDB" id="671595at2759"/>
<dbReference type="Gene3D" id="3.30.497.10">
    <property type="entry name" value="Antithrombin, subunit I, domain 2"/>
    <property type="match status" value="1"/>
</dbReference>
<dbReference type="InParanoid" id="B3N2J5"/>
<dbReference type="Gene3D" id="2.30.39.10">
    <property type="entry name" value="Alpha-1-antitrypsin, domain 1"/>
    <property type="match status" value="1"/>
</dbReference>
<proteinExistence type="inferred from homology"/>
<dbReference type="GO" id="GO:0004867">
    <property type="term" value="F:serine-type endopeptidase inhibitor activity"/>
    <property type="evidence" value="ECO:0007669"/>
    <property type="project" value="UniProtKB-KW"/>
</dbReference>
<keyword evidence="1" id="KW-0646">Protease inhibitor</keyword>
<feature type="domain" description="Serpin" evidence="4">
    <location>
        <begin position="1"/>
        <end position="211"/>
    </location>
</feature>
<dbReference type="InterPro" id="IPR042178">
    <property type="entry name" value="Serpin_sf_1"/>
</dbReference>
<evidence type="ECO:0000259" key="4">
    <source>
        <dbReference type="SMART" id="SM00093"/>
    </source>
</evidence>
<dbReference type="eggNOG" id="KOG2392">
    <property type="taxonomic scope" value="Eukaryota"/>
</dbReference>
<protein>
    <recommendedName>
        <fullName evidence="4">Serpin domain-containing protein</fullName>
    </recommendedName>
</protein>
<gene>
    <name evidence="5" type="primary">Dana\GF19632</name>
    <name evidence="5" type="synonym">dana_GLEANR_21982</name>
    <name evidence="5" type="ORF">GF19632</name>
</gene>
<dbReference type="GO" id="GO:0005615">
    <property type="term" value="C:extracellular space"/>
    <property type="evidence" value="ECO:0007669"/>
    <property type="project" value="InterPro"/>
</dbReference>
<keyword evidence="6" id="KW-1185">Reference proteome</keyword>
<dbReference type="PANTHER" id="PTHR11461:SF372">
    <property type="entry name" value="ACCESSORY GLAND PROTEIN ACP76A-RELATED"/>
    <property type="match status" value="1"/>
</dbReference>
<sequence>MQESANVASAINKWVKDHTSGMVKDIVSPKRLNRDNSLMAVNGIYFKALWNHPFETKKGKFRLTAKKSKPIQMLKIDGLFKAGYFPTLNAKVIELPYYKSNLSMLIFLPDSIDGLSVLEENIAGLTAPQSYKKVSLELPKFKIQFAKDLVETLKQLSIKVLFTNLSDLRGFFTEKINARVNQFTHKIYMEVTESGEDTKGTCASLITLLCLI</sequence>
<dbReference type="SUPFAM" id="SSF56574">
    <property type="entry name" value="Serpins"/>
    <property type="match status" value="1"/>
</dbReference>
<keyword evidence="2" id="KW-0722">Serine protease inhibitor</keyword>
<evidence type="ECO:0000313" key="5">
    <source>
        <dbReference type="EMBL" id="EDV44859.2"/>
    </source>
</evidence>
<dbReference type="MEROPS" id="I04.077"/>
<dbReference type="PANTHER" id="PTHR11461">
    <property type="entry name" value="SERINE PROTEASE INHIBITOR, SERPIN"/>
    <property type="match status" value="1"/>
</dbReference>
<dbReference type="EMBL" id="CH904402">
    <property type="protein sequence ID" value="EDV44859.2"/>
    <property type="molecule type" value="Genomic_DNA"/>
</dbReference>
<reference evidence="5 6" key="1">
    <citation type="journal article" date="2007" name="Nature">
        <title>Evolution of genes and genomes on the Drosophila phylogeny.</title>
        <authorList>
            <consortium name="Drosophila 12 Genomes Consortium"/>
            <person name="Clark A.G."/>
            <person name="Eisen M.B."/>
            <person name="Smith D.R."/>
            <person name="Bergman C.M."/>
            <person name="Oliver B."/>
            <person name="Markow T.A."/>
            <person name="Kaufman T.C."/>
            <person name="Kellis M."/>
            <person name="Gelbart W."/>
            <person name="Iyer V.N."/>
            <person name="Pollard D.A."/>
            <person name="Sackton T.B."/>
            <person name="Larracuente A.M."/>
            <person name="Singh N.D."/>
            <person name="Abad J.P."/>
            <person name="Abt D.N."/>
            <person name="Adryan B."/>
            <person name="Aguade M."/>
            <person name="Akashi H."/>
            <person name="Anderson W.W."/>
            <person name="Aquadro C.F."/>
            <person name="Ardell D.H."/>
            <person name="Arguello R."/>
            <person name="Artieri C.G."/>
            <person name="Barbash D.A."/>
            <person name="Barker D."/>
            <person name="Barsanti P."/>
            <person name="Batterham P."/>
            <person name="Batzoglou S."/>
            <person name="Begun D."/>
            <person name="Bhutkar A."/>
            <person name="Blanco E."/>
            <person name="Bosak S.A."/>
            <person name="Bradley R.K."/>
            <person name="Brand A.D."/>
            <person name="Brent M.R."/>
            <person name="Brooks A.N."/>
            <person name="Brown R.H."/>
            <person name="Butlin R.K."/>
            <person name="Caggese C."/>
            <person name="Calvi B.R."/>
            <person name="Bernardo de Carvalho A."/>
            <person name="Caspi A."/>
            <person name="Castrezana S."/>
            <person name="Celniker S.E."/>
            <person name="Chang J.L."/>
            <person name="Chapple C."/>
            <person name="Chatterji S."/>
            <person name="Chinwalla A."/>
            <person name="Civetta A."/>
            <person name="Clifton S.W."/>
            <person name="Comeron J.M."/>
            <person name="Costello J.C."/>
            <person name="Coyne J.A."/>
            <person name="Daub J."/>
            <person name="David R.G."/>
            <person name="Delcher A.L."/>
            <person name="Delehaunty K."/>
            <person name="Do C.B."/>
            <person name="Ebling H."/>
            <person name="Edwards K."/>
            <person name="Eickbush T."/>
            <person name="Evans J.D."/>
            <person name="Filipski A."/>
            <person name="Findeiss S."/>
            <person name="Freyhult E."/>
            <person name="Fulton L."/>
            <person name="Fulton R."/>
            <person name="Garcia A.C."/>
            <person name="Gardiner A."/>
            <person name="Garfield D.A."/>
            <person name="Garvin B.E."/>
            <person name="Gibson G."/>
            <person name="Gilbert D."/>
            <person name="Gnerre S."/>
            <person name="Godfrey J."/>
            <person name="Good R."/>
            <person name="Gotea V."/>
            <person name="Gravely B."/>
            <person name="Greenberg A.J."/>
            <person name="Griffiths-Jones S."/>
            <person name="Gross S."/>
            <person name="Guigo R."/>
            <person name="Gustafson E.A."/>
            <person name="Haerty W."/>
            <person name="Hahn M.W."/>
            <person name="Halligan D.L."/>
            <person name="Halpern A.L."/>
            <person name="Halter G.M."/>
            <person name="Han M.V."/>
            <person name="Heger A."/>
            <person name="Hillier L."/>
            <person name="Hinrichs A.S."/>
            <person name="Holmes I."/>
            <person name="Hoskins R.A."/>
            <person name="Hubisz M.J."/>
            <person name="Hultmark D."/>
            <person name="Huntley M.A."/>
            <person name="Jaffe D.B."/>
            <person name="Jagadeeshan S."/>
            <person name="Jeck W.R."/>
            <person name="Johnson J."/>
            <person name="Jones C.D."/>
            <person name="Jordan W.C."/>
            <person name="Karpen G.H."/>
            <person name="Kataoka E."/>
            <person name="Keightley P.D."/>
            <person name="Kheradpour P."/>
            <person name="Kirkness E.F."/>
            <person name="Koerich L.B."/>
            <person name="Kristiansen K."/>
            <person name="Kudrna D."/>
            <person name="Kulathinal R.J."/>
            <person name="Kumar S."/>
            <person name="Kwok R."/>
            <person name="Lander E."/>
            <person name="Langley C.H."/>
            <person name="Lapoint R."/>
            <person name="Lazzaro B.P."/>
            <person name="Lee S.J."/>
            <person name="Levesque L."/>
            <person name="Li R."/>
            <person name="Lin C.F."/>
            <person name="Lin M.F."/>
            <person name="Lindblad-Toh K."/>
            <person name="Llopart A."/>
            <person name="Long M."/>
            <person name="Low L."/>
            <person name="Lozovsky E."/>
            <person name="Lu J."/>
            <person name="Luo M."/>
            <person name="Machado C.A."/>
            <person name="Makalowski W."/>
            <person name="Marzo M."/>
            <person name="Matsuda M."/>
            <person name="Matzkin L."/>
            <person name="McAllister B."/>
            <person name="McBride C.S."/>
            <person name="McKernan B."/>
            <person name="McKernan K."/>
            <person name="Mendez-Lago M."/>
            <person name="Minx P."/>
            <person name="Mollenhauer M.U."/>
            <person name="Montooth K."/>
            <person name="Mount S.M."/>
            <person name="Mu X."/>
            <person name="Myers E."/>
            <person name="Negre B."/>
            <person name="Newfeld S."/>
            <person name="Nielsen R."/>
            <person name="Noor M.A."/>
            <person name="O'Grady P."/>
            <person name="Pachter L."/>
            <person name="Papaceit M."/>
            <person name="Parisi M.J."/>
            <person name="Parisi M."/>
            <person name="Parts L."/>
            <person name="Pedersen J.S."/>
            <person name="Pesole G."/>
            <person name="Phillippy A.M."/>
            <person name="Ponting C.P."/>
            <person name="Pop M."/>
            <person name="Porcelli D."/>
            <person name="Powell J.R."/>
            <person name="Prohaska S."/>
            <person name="Pruitt K."/>
            <person name="Puig M."/>
            <person name="Quesneville H."/>
            <person name="Ram K.R."/>
            <person name="Rand D."/>
            <person name="Rasmussen M.D."/>
            <person name="Reed L.K."/>
            <person name="Reenan R."/>
            <person name="Reily A."/>
            <person name="Remington K.A."/>
            <person name="Rieger T.T."/>
            <person name="Ritchie M.G."/>
            <person name="Robin C."/>
            <person name="Rogers Y.H."/>
            <person name="Rohde C."/>
            <person name="Rozas J."/>
            <person name="Rubenfield M.J."/>
            <person name="Ruiz A."/>
            <person name="Russo S."/>
            <person name="Salzberg S.L."/>
            <person name="Sanchez-Gracia A."/>
            <person name="Saranga D.J."/>
            <person name="Sato H."/>
            <person name="Schaeffer S.W."/>
            <person name="Schatz M.C."/>
            <person name="Schlenke T."/>
            <person name="Schwartz R."/>
            <person name="Segarra C."/>
            <person name="Singh R.S."/>
            <person name="Sirot L."/>
            <person name="Sirota M."/>
            <person name="Sisneros N.B."/>
            <person name="Smith C.D."/>
            <person name="Smith T.F."/>
            <person name="Spieth J."/>
            <person name="Stage D.E."/>
            <person name="Stark A."/>
            <person name="Stephan W."/>
            <person name="Strausberg R.L."/>
            <person name="Strempel S."/>
            <person name="Sturgill D."/>
            <person name="Sutton G."/>
            <person name="Sutton G.G."/>
            <person name="Tao W."/>
            <person name="Teichmann S."/>
            <person name="Tobari Y.N."/>
            <person name="Tomimura Y."/>
            <person name="Tsolas J.M."/>
            <person name="Valente V.L."/>
            <person name="Venter E."/>
            <person name="Venter J.C."/>
            <person name="Vicario S."/>
            <person name="Vieira F.G."/>
            <person name="Vilella A.J."/>
            <person name="Villasante A."/>
            <person name="Walenz B."/>
            <person name="Wang J."/>
            <person name="Wasserman M."/>
            <person name="Watts T."/>
            <person name="Wilson D."/>
            <person name="Wilson R.K."/>
            <person name="Wing R.A."/>
            <person name="Wolfner M.F."/>
            <person name="Wong A."/>
            <person name="Wong G.K."/>
            <person name="Wu C.I."/>
            <person name="Wu G."/>
            <person name="Yamamoto D."/>
            <person name="Yang H.P."/>
            <person name="Yang S.P."/>
            <person name="Yorke J.A."/>
            <person name="Yoshida K."/>
            <person name="Zdobnov E."/>
            <person name="Zhang P."/>
            <person name="Zhang Y."/>
            <person name="Zimin A.V."/>
            <person name="Baldwin J."/>
            <person name="Abdouelleil A."/>
            <person name="Abdulkadir J."/>
            <person name="Abebe A."/>
            <person name="Abera B."/>
            <person name="Abreu J."/>
            <person name="Acer S.C."/>
            <person name="Aftuck L."/>
            <person name="Alexander A."/>
            <person name="An P."/>
            <person name="Anderson E."/>
            <person name="Anderson S."/>
            <person name="Arachi H."/>
            <person name="Azer M."/>
            <person name="Bachantsang P."/>
            <person name="Barry A."/>
            <person name="Bayul T."/>
            <person name="Berlin A."/>
            <person name="Bessette D."/>
            <person name="Bloom T."/>
            <person name="Blye J."/>
            <person name="Boguslavskiy L."/>
            <person name="Bonnet C."/>
            <person name="Boukhgalter B."/>
            <person name="Bourzgui I."/>
            <person name="Brown A."/>
            <person name="Cahill P."/>
            <person name="Channer S."/>
            <person name="Cheshatsang Y."/>
            <person name="Chuda L."/>
            <person name="Citroen M."/>
            <person name="Collymore A."/>
            <person name="Cooke P."/>
            <person name="Costello M."/>
            <person name="D'Aco K."/>
            <person name="Daza R."/>
            <person name="De Haan G."/>
            <person name="DeGray S."/>
            <person name="DeMaso C."/>
            <person name="Dhargay N."/>
            <person name="Dooley K."/>
            <person name="Dooley E."/>
            <person name="Doricent M."/>
            <person name="Dorje P."/>
            <person name="Dorjee K."/>
            <person name="Dupes A."/>
            <person name="Elong R."/>
            <person name="Falk J."/>
            <person name="Farina A."/>
            <person name="Faro S."/>
            <person name="Ferguson D."/>
            <person name="Fisher S."/>
            <person name="Foley C.D."/>
            <person name="Franke A."/>
            <person name="Friedrich D."/>
            <person name="Gadbois L."/>
            <person name="Gearin G."/>
            <person name="Gearin C.R."/>
            <person name="Giannoukos G."/>
            <person name="Goode T."/>
            <person name="Graham J."/>
            <person name="Grandbois E."/>
            <person name="Grewal S."/>
            <person name="Gyaltsen K."/>
            <person name="Hafez N."/>
            <person name="Hagos B."/>
            <person name="Hall J."/>
            <person name="Henson C."/>
            <person name="Hollinger A."/>
            <person name="Honan T."/>
            <person name="Huard M.D."/>
            <person name="Hughes L."/>
            <person name="Hurhula B."/>
            <person name="Husby M.E."/>
            <person name="Kamat A."/>
            <person name="Kanga B."/>
            <person name="Kashin S."/>
            <person name="Khazanovich D."/>
            <person name="Kisner P."/>
            <person name="Lance K."/>
            <person name="Lara M."/>
            <person name="Lee W."/>
            <person name="Lennon N."/>
            <person name="Letendre F."/>
            <person name="LeVine R."/>
            <person name="Lipovsky A."/>
            <person name="Liu X."/>
            <person name="Liu J."/>
            <person name="Liu S."/>
            <person name="Lokyitsang T."/>
            <person name="Lokyitsang Y."/>
            <person name="Lubonja R."/>
            <person name="Lui A."/>
            <person name="MacDonald P."/>
            <person name="Magnisalis V."/>
            <person name="Maru K."/>
            <person name="Matthews C."/>
            <person name="McCusker W."/>
            <person name="McDonough S."/>
            <person name="Mehta T."/>
            <person name="Meldrim J."/>
            <person name="Meneus L."/>
            <person name="Mihai O."/>
            <person name="Mihalev A."/>
            <person name="Mihova T."/>
            <person name="Mittelman R."/>
            <person name="Mlenga V."/>
            <person name="Montmayeur A."/>
            <person name="Mulrain L."/>
            <person name="Navidi A."/>
            <person name="Naylor J."/>
            <person name="Negash T."/>
            <person name="Nguyen T."/>
            <person name="Nguyen N."/>
            <person name="Nicol R."/>
            <person name="Norbu C."/>
            <person name="Norbu N."/>
            <person name="Novod N."/>
            <person name="O'Neill B."/>
            <person name="Osman S."/>
            <person name="Markiewicz E."/>
            <person name="Oyono O.L."/>
            <person name="Patti C."/>
            <person name="Phunkhang P."/>
            <person name="Pierre F."/>
            <person name="Priest M."/>
            <person name="Raghuraman S."/>
            <person name="Rege F."/>
            <person name="Reyes R."/>
            <person name="Rise C."/>
            <person name="Rogov P."/>
            <person name="Ross K."/>
            <person name="Ryan E."/>
            <person name="Settipalli S."/>
            <person name="Shea T."/>
            <person name="Sherpa N."/>
            <person name="Shi L."/>
            <person name="Shih D."/>
            <person name="Sparrow T."/>
            <person name="Spaulding J."/>
            <person name="Stalker J."/>
            <person name="Stange-Thomann N."/>
            <person name="Stavropoulos S."/>
            <person name="Stone C."/>
            <person name="Strader C."/>
            <person name="Tesfaye S."/>
            <person name="Thomson T."/>
            <person name="Thoulutsang Y."/>
            <person name="Thoulutsang D."/>
            <person name="Topham K."/>
            <person name="Topping I."/>
            <person name="Tsamla T."/>
            <person name="Vassiliev H."/>
            <person name="Vo A."/>
            <person name="Wangchuk T."/>
            <person name="Wangdi T."/>
            <person name="Weiand M."/>
            <person name="Wilkinson J."/>
            <person name="Wilson A."/>
            <person name="Yadav S."/>
            <person name="Young G."/>
            <person name="Yu Q."/>
            <person name="Zembek L."/>
            <person name="Zhong D."/>
            <person name="Zimmer A."/>
            <person name="Zwirko Z."/>
            <person name="Jaffe D.B."/>
            <person name="Alvarez P."/>
            <person name="Brockman W."/>
            <person name="Butler J."/>
            <person name="Chin C."/>
            <person name="Gnerre S."/>
            <person name="Grabherr M."/>
            <person name="Kleber M."/>
            <person name="Mauceli E."/>
            <person name="MacCallum I."/>
        </authorList>
    </citation>
    <scope>NUCLEOTIDE SEQUENCE [LARGE SCALE GENOMIC DNA]</scope>
    <source>
        <strain evidence="6">Tucson 14024-0371.13</strain>
    </source>
</reference>
<dbReference type="SMART" id="SM00093">
    <property type="entry name" value="SERPIN"/>
    <property type="match status" value="1"/>
</dbReference>
<dbReference type="AlphaFoldDB" id="B3N2J5"/>
<dbReference type="InterPro" id="IPR042185">
    <property type="entry name" value="Serpin_sf_2"/>
</dbReference>
<dbReference type="Proteomes" id="UP000007801">
    <property type="component" value="Unassembled WGS sequence"/>
</dbReference>
<comment type="similarity">
    <text evidence="3">Belongs to the serpin family.</text>
</comment>
<dbReference type="InterPro" id="IPR036186">
    <property type="entry name" value="Serpin_sf"/>
</dbReference>
<dbReference type="InterPro" id="IPR023796">
    <property type="entry name" value="Serpin_dom"/>
</dbReference>
<evidence type="ECO:0000256" key="2">
    <source>
        <dbReference type="ARBA" id="ARBA00022900"/>
    </source>
</evidence>
<accession>B3N2J5</accession>
<dbReference type="Pfam" id="PF00079">
    <property type="entry name" value="Serpin"/>
    <property type="match status" value="1"/>
</dbReference>
<dbReference type="SMR" id="B3N2J5"/>